<evidence type="ECO:0000313" key="19">
    <source>
        <dbReference type="Proteomes" id="UP001500840"/>
    </source>
</evidence>
<dbReference type="RefSeq" id="WP_345323862.1">
    <property type="nucleotide sequence ID" value="NZ_BAABGA010000039.1"/>
</dbReference>
<dbReference type="InterPro" id="IPR004533">
    <property type="entry name" value="CDP-diaglyc--ser_O-PTrfase"/>
</dbReference>
<dbReference type="Gene3D" id="1.20.120.1760">
    <property type="match status" value="1"/>
</dbReference>
<keyword evidence="13" id="KW-1208">Phospholipid metabolism</keyword>
<evidence type="ECO:0000256" key="11">
    <source>
        <dbReference type="ARBA" id="ARBA00023136"/>
    </source>
</evidence>
<dbReference type="NCBIfam" id="TIGR00473">
    <property type="entry name" value="pssA"/>
    <property type="match status" value="1"/>
</dbReference>
<evidence type="ECO:0000256" key="7">
    <source>
        <dbReference type="ARBA" id="ARBA00022679"/>
    </source>
</evidence>
<feature type="transmembrane region" description="Helical" evidence="17">
    <location>
        <begin position="249"/>
        <end position="270"/>
    </location>
</feature>
<evidence type="ECO:0000256" key="12">
    <source>
        <dbReference type="ARBA" id="ARBA00023209"/>
    </source>
</evidence>
<evidence type="ECO:0000256" key="13">
    <source>
        <dbReference type="ARBA" id="ARBA00023264"/>
    </source>
</evidence>
<evidence type="ECO:0000256" key="5">
    <source>
        <dbReference type="ARBA" id="ARBA00017171"/>
    </source>
</evidence>
<dbReference type="Proteomes" id="UP001500840">
    <property type="component" value="Unassembled WGS sequence"/>
</dbReference>
<feature type="transmembrane region" description="Helical" evidence="17">
    <location>
        <begin position="116"/>
        <end position="132"/>
    </location>
</feature>
<evidence type="ECO:0000256" key="8">
    <source>
        <dbReference type="ARBA" id="ARBA00022692"/>
    </source>
</evidence>
<dbReference type="InterPro" id="IPR050324">
    <property type="entry name" value="CDP-alcohol_PTase-I"/>
</dbReference>
<evidence type="ECO:0000256" key="2">
    <source>
        <dbReference type="ARBA" id="ARBA00004127"/>
    </source>
</evidence>
<evidence type="ECO:0000256" key="4">
    <source>
        <dbReference type="ARBA" id="ARBA00013174"/>
    </source>
</evidence>
<dbReference type="InterPro" id="IPR048254">
    <property type="entry name" value="CDP_ALCOHOL_P_TRANSF_CS"/>
</dbReference>
<evidence type="ECO:0000256" key="6">
    <source>
        <dbReference type="ARBA" id="ARBA00022516"/>
    </source>
</evidence>
<feature type="transmembrane region" description="Helical" evidence="17">
    <location>
        <begin position="297"/>
        <end position="321"/>
    </location>
</feature>
<dbReference type="EMBL" id="BAABGA010000039">
    <property type="protein sequence ID" value="GAA4457197.1"/>
    <property type="molecule type" value="Genomic_DNA"/>
</dbReference>
<dbReference type="Pfam" id="PF01066">
    <property type="entry name" value="CDP-OH_P_transf"/>
    <property type="match status" value="1"/>
</dbReference>
<dbReference type="InterPro" id="IPR043130">
    <property type="entry name" value="CDP-OH_PTrfase_TM_dom"/>
</dbReference>
<keyword evidence="10" id="KW-0443">Lipid metabolism</keyword>
<dbReference type="PANTHER" id="PTHR14269">
    <property type="entry name" value="CDP-DIACYLGLYCEROL--GLYCEROL-3-PHOSPHATE 3-PHOSPHATIDYLTRANSFERASE-RELATED"/>
    <property type="match status" value="1"/>
</dbReference>
<name>A0ABP8MYV1_9BACT</name>
<feature type="region of interest" description="Disordered" evidence="16">
    <location>
        <begin position="1"/>
        <end position="60"/>
    </location>
</feature>
<comment type="subcellular location">
    <subcellularLocation>
        <location evidence="2">Endomembrane system</location>
        <topology evidence="2">Multi-pass membrane protein</topology>
    </subcellularLocation>
</comment>
<organism evidence="18 19">
    <name type="scientific">Novipirellula rosea</name>
    <dbReference type="NCBI Taxonomy" id="1031540"/>
    <lineage>
        <taxon>Bacteria</taxon>
        <taxon>Pseudomonadati</taxon>
        <taxon>Planctomycetota</taxon>
        <taxon>Planctomycetia</taxon>
        <taxon>Pirellulales</taxon>
        <taxon>Pirellulaceae</taxon>
        <taxon>Novipirellula</taxon>
    </lineage>
</organism>
<sequence length="343" mass="37312">MSELKRSLFGSRSRGRSSEDPVDETMDETSDESSETGALLDAEISETQDGTAASGRREKMRLGKRLLSKKNRKRRKRKFNLAVLPTLLTLGNAVCGMAAISVAMSDSLARDPEEKLFVAGVLIFVGMVFDALDGSAARLTGQESRFGAELDSLCDAITFGTAPAVIVWRISDVFPQKLSWAIGVLFTLCVLIRLARFNVETDDDDPHDGFEGLPSPAAAGTIAAFAIAMPDLASIATDPVYPEFVHLTAQYALLSAHYVIPFLAVVLAYLMTSRFQYPHVFQQLVSGRWSTHQFGQALFAIVGGFILHWVALPIAFCYYAFGPPVRSLWGGKTLPPEPAAADE</sequence>
<comment type="similarity">
    <text evidence="3 15">Belongs to the CDP-alcohol phosphatidyltransferase class-I family.</text>
</comment>
<evidence type="ECO:0000256" key="9">
    <source>
        <dbReference type="ARBA" id="ARBA00022989"/>
    </source>
</evidence>
<dbReference type="EC" id="2.7.8.8" evidence="4"/>
<protein>
    <recommendedName>
        <fullName evidence="5">CDP-diacylglycerol--serine O-phosphatidyltransferase</fullName>
        <ecNumber evidence="4">2.7.8.8</ecNumber>
    </recommendedName>
    <alternativeName>
        <fullName evidence="14">Phosphatidylserine synthase</fullName>
    </alternativeName>
</protein>
<dbReference type="PANTHER" id="PTHR14269:SF61">
    <property type="entry name" value="CDP-DIACYLGLYCEROL--SERINE O-PHOSPHATIDYLTRANSFERASE"/>
    <property type="match status" value="1"/>
</dbReference>
<feature type="compositionally biased region" description="Acidic residues" evidence="16">
    <location>
        <begin position="20"/>
        <end position="34"/>
    </location>
</feature>
<keyword evidence="7 15" id="KW-0808">Transferase</keyword>
<keyword evidence="6" id="KW-0444">Lipid biosynthesis</keyword>
<feature type="transmembrane region" description="Helical" evidence="17">
    <location>
        <begin position="79"/>
        <end position="104"/>
    </location>
</feature>
<dbReference type="PROSITE" id="PS00379">
    <property type="entry name" value="CDP_ALCOHOL_P_TRANSF"/>
    <property type="match status" value="1"/>
</dbReference>
<keyword evidence="12" id="KW-0594">Phospholipid biosynthesis</keyword>
<evidence type="ECO:0000256" key="15">
    <source>
        <dbReference type="RuleBase" id="RU003750"/>
    </source>
</evidence>
<keyword evidence="8 17" id="KW-0812">Transmembrane</keyword>
<accession>A0ABP8MYV1</accession>
<keyword evidence="19" id="KW-1185">Reference proteome</keyword>
<dbReference type="InterPro" id="IPR000462">
    <property type="entry name" value="CDP-OH_P_trans"/>
</dbReference>
<keyword evidence="11 17" id="KW-0472">Membrane</keyword>
<gene>
    <name evidence="18" type="primary">pssA</name>
    <name evidence="18" type="ORF">GCM10023156_33660</name>
</gene>
<keyword evidence="9 17" id="KW-1133">Transmembrane helix</keyword>
<comment type="caution">
    <text evidence="18">The sequence shown here is derived from an EMBL/GenBank/DDBJ whole genome shotgun (WGS) entry which is preliminary data.</text>
</comment>
<reference evidence="19" key="1">
    <citation type="journal article" date="2019" name="Int. J. Syst. Evol. Microbiol.">
        <title>The Global Catalogue of Microorganisms (GCM) 10K type strain sequencing project: providing services to taxonomists for standard genome sequencing and annotation.</title>
        <authorList>
            <consortium name="The Broad Institute Genomics Platform"/>
            <consortium name="The Broad Institute Genome Sequencing Center for Infectious Disease"/>
            <person name="Wu L."/>
            <person name="Ma J."/>
        </authorList>
    </citation>
    <scope>NUCLEOTIDE SEQUENCE [LARGE SCALE GENOMIC DNA]</scope>
    <source>
        <strain evidence="19">JCM 17759</strain>
    </source>
</reference>
<evidence type="ECO:0000256" key="14">
    <source>
        <dbReference type="ARBA" id="ARBA00032361"/>
    </source>
</evidence>
<evidence type="ECO:0000256" key="16">
    <source>
        <dbReference type="SAM" id="MobiDB-lite"/>
    </source>
</evidence>
<evidence type="ECO:0000256" key="1">
    <source>
        <dbReference type="ARBA" id="ARBA00000287"/>
    </source>
</evidence>
<evidence type="ECO:0000256" key="3">
    <source>
        <dbReference type="ARBA" id="ARBA00010441"/>
    </source>
</evidence>
<evidence type="ECO:0000313" key="18">
    <source>
        <dbReference type="EMBL" id="GAA4457197.1"/>
    </source>
</evidence>
<evidence type="ECO:0000256" key="10">
    <source>
        <dbReference type="ARBA" id="ARBA00023098"/>
    </source>
</evidence>
<comment type="catalytic activity">
    <reaction evidence="1">
        <text>a CDP-1,2-diacyl-sn-glycerol + L-serine = a 1,2-diacyl-sn-glycero-3-phospho-L-serine + CMP + H(+)</text>
        <dbReference type="Rhea" id="RHEA:16913"/>
        <dbReference type="ChEBI" id="CHEBI:15378"/>
        <dbReference type="ChEBI" id="CHEBI:33384"/>
        <dbReference type="ChEBI" id="CHEBI:57262"/>
        <dbReference type="ChEBI" id="CHEBI:58332"/>
        <dbReference type="ChEBI" id="CHEBI:60377"/>
        <dbReference type="EC" id="2.7.8.8"/>
    </reaction>
</comment>
<proteinExistence type="inferred from homology"/>
<feature type="transmembrane region" description="Helical" evidence="17">
    <location>
        <begin position="177"/>
        <end position="195"/>
    </location>
</feature>
<evidence type="ECO:0000256" key="17">
    <source>
        <dbReference type="SAM" id="Phobius"/>
    </source>
</evidence>